<keyword evidence="1" id="KW-0238">DNA-binding</keyword>
<evidence type="ECO:0000313" key="2">
    <source>
        <dbReference type="EMBL" id="OWY28126.1"/>
    </source>
</evidence>
<dbReference type="Gene3D" id="1.10.260.40">
    <property type="entry name" value="lambda repressor-like DNA-binding domains"/>
    <property type="match status" value="1"/>
</dbReference>
<dbReference type="PANTHER" id="PTHR36924">
    <property type="entry name" value="ANTITOXIN HIGA-1"/>
    <property type="match status" value="1"/>
</dbReference>
<protein>
    <submittedName>
        <fullName evidence="2">Addiction module antidote protein, HigA family</fullName>
    </submittedName>
</protein>
<sequence length="96" mass="10440">MRTIHPGEVLVEDYIEPAGMSIRSVAMALSIPYARLNAIAKGKRPMDADLALRLERYFGSEALGWLNLQTAYDLRIAGDSAGNAIAKAITPLRLPT</sequence>
<evidence type="ECO:0000256" key="1">
    <source>
        <dbReference type="ARBA" id="ARBA00023125"/>
    </source>
</evidence>
<dbReference type="CDD" id="cd00093">
    <property type="entry name" value="HTH_XRE"/>
    <property type="match status" value="1"/>
</dbReference>
<comment type="caution">
    <text evidence="2">The sequence shown here is derived from an EMBL/GenBank/DDBJ whole genome shotgun (WGS) entry which is preliminary data.</text>
</comment>
<dbReference type="InterPro" id="IPR010982">
    <property type="entry name" value="Lambda_DNA-bd_dom_sf"/>
</dbReference>
<dbReference type="RefSeq" id="WP_088751753.1">
    <property type="nucleotide sequence ID" value="NZ_NJGU01000008.1"/>
</dbReference>
<dbReference type="AlphaFoldDB" id="A0A246WP37"/>
<dbReference type="PANTHER" id="PTHR36924:SF1">
    <property type="entry name" value="ANTITOXIN HIGA-1"/>
    <property type="match status" value="1"/>
</dbReference>
<dbReference type="NCBIfam" id="TIGR02607">
    <property type="entry name" value="antidote_HigA"/>
    <property type="match status" value="1"/>
</dbReference>
<accession>A0A246WP37</accession>
<name>A0A246WP37_9BURK</name>
<organism evidence="2 3">
    <name type="scientific">Herbaspirillum robiniae</name>
    <dbReference type="NCBI Taxonomy" id="2014887"/>
    <lineage>
        <taxon>Bacteria</taxon>
        <taxon>Pseudomonadati</taxon>
        <taxon>Pseudomonadota</taxon>
        <taxon>Betaproteobacteria</taxon>
        <taxon>Burkholderiales</taxon>
        <taxon>Oxalobacteraceae</taxon>
        <taxon>Herbaspirillum</taxon>
    </lineage>
</organism>
<dbReference type="SUPFAM" id="SSF47413">
    <property type="entry name" value="lambda repressor-like DNA-binding domains"/>
    <property type="match status" value="1"/>
</dbReference>
<reference evidence="2 3" key="1">
    <citation type="submission" date="2017-06" db="EMBL/GenBank/DDBJ databases">
        <title>Herbaspirillum phytohormonus sp. nov., isolated from the root nodule of Robinia pseudoacacia in lead-zinc mine.</title>
        <authorList>
            <person name="Fan M."/>
            <person name="Lin Y."/>
        </authorList>
    </citation>
    <scope>NUCLEOTIDE SEQUENCE [LARGE SCALE GENOMIC DNA]</scope>
    <source>
        <strain evidence="2 3">HZ10</strain>
    </source>
</reference>
<dbReference type="InterPro" id="IPR001387">
    <property type="entry name" value="Cro/C1-type_HTH"/>
</dbReference>
<proteinExistence type="predicted"/>
<dbReference type="EMBL" id="NJGU01000008">
    <property type="protein sequence ID" value="OWY28126.1"/>
    <property type="molecule type" value="Genomic_DNA"/>
</dbReference>
<dbReference type="InterPro" id="IPR013430">
    <property type="entry name" value="Toxin_antidote_HigA"/>
</dbReference>
<dbReference type="Proteomes" id="UP000197596">
    <property type="component" value="Unassembled WGS sequence"/>
</dbReference>
<evidence type="ECO:0000313" key="3">
    <source>
        <dbReference type="Proteomes" id="UP000197596"/>
    </source>
</evidence>
<dbReference type="GO" id="GO:0003677">
    <property type="term" value="F:DNA binding"/>
    <property type="evidence" value="ECO:0007669"/>
    <property type="project" value="UniProtKB-KW"/>
</dbReference>
<gene>
    <name evidence="2" type="primary">higA</name>
    <name evidence="2" type="ORF">CEJ42_16010</name>
</gene>